<dbReference type="EC" id="3.1.1.81" evidence="4"/>
<comment type="similarity">
    <text evidence="3">Belongs to the metallo-beta-lactamase superfamily.</text>
</comment>
<keyword evidence="5" id="KW-0479">Metal-binding</keyword>
<dbReference type="PANTHER" id="PTHR42978">
    <property type="entry name" value="QUORUM-QUENCHING LACTONASE YTNP-RELATED-RELATED"/>
    <property type="match status" value="1"/>
</dbReference>
<name>A0AAE2R9B8_AGRVI</name>
<protein>
    <recommendedName>
        <fullName evidence="4">quorum-quenching N-acyl-homoserine lactonase</fullName>
        <ecNumber evidence="4">3.1.1.81</ecNumber>
    </recommendedName>
</protein>
<dbReference type="SUPFAM" id="SSF56281">
    <property type="entry name" value="Metallo-hydrolase/oxidoreductase"/>
    <property type="match status" value="1"/>
</dbReference>
<proteinExistence type="inferred from homology"/>
<evidence type="ECO:0000256" key="4">
    <source>
        <dbReference type="ARBA" id="ARBA00013131"/>
    </source>
</evidence>
<dbReference type="GO" id="GO:0102007">
    <property type="term" value="F:acyl-L-homoserine-lactone lactonohydrolase activity"/>
    <property type="evidence" value="ECO:0007669"/>
    <property type="project" value="UniProtKB-EC"/>
</dbReference>
<evidence type="ECO:0000256" key="2">
    <source>
        <dbReference type="ARBA" id="ARBA00001947"/>
    </source>
</evidence>
<accession>A0AAE2R9B8</accession>
<dbReference type="Proteomes" id="UP000655037">
    <property type="component" value="Unassembled WGS sequence"/>
</dbReference>
<dbReference type="CDD" id="cd07729">
    <property type="entry name" value="AHL_lactonase_MBL-fold"/>
    <property type="match status" value="1"/>
</dbReference>
<sequence>MTSTRLYCMTGGTLHFDQGVFTHMLGMGRRMKAPTPIFLVDHPKGKILFETGLHPNAAVDPVGQWGEERAVDWAAEFEPEQAVDRQLAALGIRPEDISFVVMSCLYPDHAGGMHLFPNAKFIVQFRELQDAWWPDRRLTKSYAYPEIQEIRDLDYLELHDEDYDLFGDGSVEILFTPAHTRGEQSLVLRLPNTGTIVLPAGIFPQKANYVNNVMTGTPMVDPATAHRSMARLKRIAERENAMVIFHHDIDAWDDIRKSPHFYD</sequence>
<evidence type="ECO:0000256" key="6">
    <source>
        <dbReference type="ARBA" id="ARBA00022801"/>
    </source>
</evidence>
<comment type="catalytic activity">
    <reaction evidence="1">
        <text>an N-acyl-L-homoserine lactone + H2O = an N-acyl-L-homoserine + H(+)</text>
        <dbReference type="Rhea" id="RHEA:22576"/>
        <dbReference type="ChEBI" id="CHEBI:15377"/>
        <dbReference type="ChEBI" id="CHEBI:15378"/>
        <dbReference type="ChEBI" id="CHEBI:55474"/>
        <dbReference type="ChEBI" id="CHEBI:58921"/>
        <dbReference type="EC" id="3.1.1.81"/>
    </reaction>
</comment>
<dbReference type="EMBL" id="JACXXJ020000003">
    <property type="protein sequence ID" value="MBF2714058.1"/>
    <property type="molecule type" value="Genomic_DNA"/>
</dbReference>
<evidence type="ECO:0000256" key="5">
    <source>
        <dbReference type="ARBA" id="ARBA00022723"/>
    </source>
</evidence>
<reference evidence="9" key="1">
    <citation type="submission" date="2020-11" db="EMBL/GenBank/DDBJ databases">
        <title>Agrobacterium vitis strain K377 genome.</title>
        <authorList>
            <person name="Xi H."/>
        </authorList>
    </citation>
    <scope>NUCLEOTIDE SEQUENCE</scope>
    <source>
        <strain evidence="9">K377</strain>
    </source>
</reference>
<comment type="caution">
    <text evidence="9">The sequence shown here is derived from an EMBL/GenBank/DDBJ whole genome shotgun (WGS) entry which is preliminary data.</text>
</comment>
<dbReference type="AlphaFoldDB" id="A0AAE2R9B8"/>
<dbReference type="GO" id="GO:0046872">
    <property type="term" value="F:metal ion binding"/>
    <property type="evidence" value="ECO:0007669"/>
    <property type="project" value="UniProtKB-KW"/>
</dbReference>
<dbReference type="InterPro" id="IPR036866">
    <property type="entry name" value="RibonucZ/Hydroxyglut_hydro"/>
</dbReference>
<evidence type="ECO:0000313" key="10">
    <source>
        <dbReference type="Proteomes" id="UP000655037"/>
    </source>
</evidence>
<comment type="cofactor">
    <cofactor evidence="2">
        <name>Zn(2+)</name>
        <dbReference type="ChEBI" id="CHEBI:29105"/>
    </cofactor>
</comment>
<keyword evidence="6" id="KW-0378">Hydrolase</keyword>
<dbReference type="Pfam" id="PF00753">
    <property type="entry name" value="Lactamase_B"/>
    <property type="match status" value="1"/>
</dbReference>
<evidence type="ECO:0000256" key="3">
    <source>
        <dbReference type="ARBA" id="ARBA00007749"/>
    </source>
</evidence>
<evidence type="ECO:0000313" key="9">
    <source>
        <dbReference type="EMBL" id="MBF2714058.1"/>
    </source>
</evidence>
<dbReference type="PANTHER" id="PTHR42978:SF2">
    <property type="entry name" value="102 KBASES UNSTABLE REGION: FROM 1 TO 119443"/>
    <property type="match status" value="1"/>
</dbReference>
<evidence type="ECO:0000259" key="8">
    <source>
        <dbReference type="Pfam" id="PF00753"/>
    </source>
</evidence>
<evidence type="ECO:0000256" key="1">
    <source>
        <dbReference type="ARBA" id="ARBA00000450"/>
    </source>
</evidence>
<dbReference type="InterPro" id="IPR051013">
    <property type="entry name" value="MBL_superfamily_lactonases"/>
</dbReference>
<keyword evidence="7" id="KW-0862">Zinc</keyword>
<dbReference type="InterPro" id="IPR001279">
    <property type="entry name" value="Metallo-B-lactamas"/>
</dbReference>
<organism evidence="9 10">
    <name type="scientific">Agrobacterium vitis</name>
    <name type="common">Rhizobium vitis</name>
    <dbReference type="NCBI Taxonomy" id="373"/>
    <lineage>
        <taxon>Bacteria</taxon>
        <taxon>Pseudomonadati</taxon>
        <taxon>Pseudomonadota</taxon>
        <taxon>Alphaproteobacteria</taxon>
        <taxon>Hyphomicrobiales</taxon>
        <taxon>Rhizobiaceae</taxon>
        <taxon>Rhizobium/Agrobacterium group</taxon>
        <taxon>Agrobacterium</taxon>
    </lineage>
</organism>
<evidence type="ECO:0000256" key="7">
    <source>
        <dbReference type="ARBA" id="ARBA00022833"/>
    </source>
</evidence>
<gene>
    <name evidence="9" type="ORF">IEI95_007240</name>
</gene>
<dbReference type="Gene3D" id="3.60.15.10">
    <property type="entry name" value="Ribonuclease Z/Hydroxyacylglutathione hydrolase-like"/>
    <property type="match status" value="1"/>
</dbReference>
<dbReference type="RefSeq" id="WP_052118493.1">
    <property type="nucleotide sequence ID" value="NZ_JACXXJ020000003.1"/>
</dbReference>
<feature type="domain" description="Metallo-beta-lactamase" evidence="8">
    <location>
        <begin position="35"/>
        <end position="186"/>
    </location>
</feature>